<feature type="non-terminal residue" evidence="2">
    <location>
        <position position="628"/>
    </location>
</feature>
<feature type="compositionally biased region" description="Basic residues" evidence="1">
    <location>
        <begin position="416"/>
        <end position="426"/>
    </location>
</feature>
<reference evidence="3" key="1">
    <citation type="journal article" date="2018" name="Nat. Microbiol.">
        <title>Leveraging single-cell genomics to expand the fungal tree of life.</title>
        <authorList>
            <person name="Ahrendt S.R."/>
            <person name="Quandt C.A."/>
            <person name="Ciobanu D."/>
            <person name="Clum A."/>
            <person name="Salamov A."/>
            <person name="Andreopoulos B."/>
            <person name="Cheng J.F."/>
            <person name="Woyke T."/>
            <person name="Pelin A."/>
            <person name="Henrissat B."/>
            <person name="Reynolds N.K."/>
            <person name="Benny G.L."/>
            <person name="Smith M.E."/>
            <person name="James T.Y."/>
            <person name="Grigoriev I.V."/>
        </authorList>
    </citation>
    <scope>NUCLEOTIDE SEQUENCE [LARGE SCALE GENOMIC DNA]</scope>
</reference>
<dbReference type="AlphaFoldDB" id="A0A4V1IY05"/>
<proteinExistence type="predicted"/>
<evidence type="ECO:0000313" key="2">
    <source>
        <dbReference type="EMBL" id="RKP12879.1"/>
    </source>
</evidence>
<feature type="compositionally biased region" description="Basic and acidic residues" evidence="1">
    <location>
        <begin position="114"/>
        <end position="125"/>
    </location>
</feature>
<feature type="compositionally biased region" description="Low complexity" evidence="1">
    <location>
        <begin position="91"/>
        <end position="112"/>
    </location>
</feature>
<feature type="compositionally biased region" description="Polar residues" evidence="1">
    <location>
        <begin position="510"/>
        <end position="519"/>
    </location>
</feature>
<name>A0A4V1IY05_9FUNG</name>
<gene>
    <name evidence="2" type="ORF">BJ684DRAFT_16678</name>
</gene>
<dbReference type="Proteomes" id="UP000267251">
    <property type="component" value="Unassembled WGS sequence"/>
</dbReference>
<evidence type="ECO:0000256" key="1">
    <source>
        <dbReference type="SAM" id="MobiDB-lite"/>
    </source>
</evidence>
<feature type="compositionally biased region" description="Low complexity" evidence="1">
    <location>
        <begin position="550"/>
        <end position="560"/>
    </location>
</feature>
<feature type="compositionally biased region" description="Polar residues" evidence="1">
    <location>
        <begin position="427"/>
        <end position="443"/>
    </location>
</feature>
<feature type="compositionally biased region" description="Polar residues" evidence="1">
    <location>
        <begin position="532"/>
        <end position="544"/>
    </location>
</feature>
<feature type="compositionally biased region" description="Basic and acidic residues" evidence="1">
    <location>
        <begin position="479"/>
        <end position="488"/>
    </location>
</feature>
<dbReference type="OrthoDB" id="10634744at2759"/>
<feature type="region of interest" description="Disordered" evidence="1">
    <location>
        <begin position="175"/>
        <end position="247"/>
    </location>
</feature>
<feature type="region of interest" description="Disordered" evidence="1">
    <location>
        <begin position="37"/>
        <end position="163"/>
    </location>
</feature>
<sequence length="628" mass="67897">MDRADPALEAHSLGVLGKVQVHPEDLRSKEEFISSWVSSTAHHLHRAHTSRESQNSPPPPSIPSPDGSLNDSRRGAPRHKQLASPLQLVTSPTLDLSSSGSSSLVSSLRPSSTRADDLRDGDQGKKGSLASYGSLRRARSPPAQSWQSPVSGSLDPLSPIARDLGSDRDLEELLARVDEENVREISQVASTTAATPIAPPSALPSMGTQSGPSRLAPSPPRTASPIFPIPEPSPQPKRTPRHTASADLSQSFHPKVVASAATATNSAPSPSSSTSILGLSFQTPVVVTPITKSTLLRADKCKSTLLKYYLSLAEAQAQDAWNPAKEARRLRREERHRQREEGRARLRAEKEEEAHRAWIREEEEKEKEMRLASNPPSSHTLHEDKALVKPQSAVLVRPSSAQGASESDGGGSVHRPWYRRFRRHGRSTSSTDHLITSLSSPPVTESKDFEIKEGKEDGEDVGLSGQINDTLTDTGSGELGRKWSKKEGGWGSVLSGRRGLAPPTRIHTLGPSNLGPTKTSQHDKELLKQRSDQQSSLSLHQRSASLKLFPSSSSPSPISSVAHTSGKGGEEEGKENNYFMTPIPSGMMAEPISPTREVAALRASFEALKVSRRPWKEGGKSGITLWSK</sequence>
<feature type="compositionally biased region" description="Basic and acidic residues" evidence="1">
    <location>
        <begin position="520"/>
        <end position="531"/>
    </location>
</feature>
<feature type="compositionally biased region" description="Basic and acidic residues" evidence="1">
    <location>
        <begin position="328"/>
        <end position="370"/>
    </location>
</feature>
<feature type="compositionally biased region" description="Polar residues" evidence="1">
    <location>
        <begin position="465"/>
        <end position="475"/>
    </location>
</feature>
<feature type="compositionally biased region" description="Polar residues" evidence="1">
    <location>
        <begin position="142"/>
        <end position="151"/>
    </location>
</feature>
<feature type="compositionally biased region" description="Pro residues" evidence="1">
    <location>
        <begin position="217"/>
        <end position="237"/>
    </location>
</feature>
<protein>
    <submittedName>
        <fullName evidence="2">Uncharacterized protein</fullName>
    </submittedName>
</protein>
<evidence type="ECO:0000313" key="3">
    <source>
        <dbReference type="Proteomes" id="UP000267251"/>
    </source>
</evidence>
<keyword evidence="3" id="KW-1185">Reference proteome</keyword>
<organism evidence="2 3">
    <name type="scientific">Piptocephalis cylindrospora</name>
    <dbReference type="NCBI Taxonomy" id="1907219"/>
    <lineage>
        <taxon>Eukaryota</taxon>
        <taxon>Fungi</taxon>
        <taxon>Fungi incertae sedis</taxon>
        <taxon>Zoopagomycota</taxon>
        <taxon>Zoopagomycotina</taxon>
        <taxon>Zoopagomycetes</taxon>
        <taxon>Zoopagales</taxon>
        <taxon>Piptocephalidaceae</taxon>
        <taxon>Piptocephalis</taxon>
    </lineage>
</organism>
<feature type="compositionally biased region" description="Basic and acidic residues" evidence="1">
    <location>
        <begin position="445"/>
        <end position="455"/>
    </location>
</feature>
<feature type="region of interest" description="Disordered" evidence="1">
    <location>
        <begin position="328"/>
        <end position="582"/>
    </location>
</feature>
<dbReference type="EMBL" id="KZ988174">
    <property type="protein sequence ID" value="RKP12879.1"/>
    <property type="molecule type" value="Genomic_DNA"/>
</dbReference>
<accession>A0A4V1IY05</accession>